<keyword evidence="1" id="KW-1133">Transmembrane helix</keyword>
<keyword evidence="1" id="KW-0812">Transmembrane</keyword>
<gene>
    <name evidence="3" type="ORF">GCM10011361_11100</name>
</gene>
<proteinExistence type="predicted"/>
<evidence type="ECO:0000259" key="2">
    <source>
        <dbReference type="Pfam" id="PF14020"/>
    </source>
</evidence>
<evidence type="ECO:0000313" key="4">
    <source>
        <dbReference type="Proteomes" id="UP000625780"/>
    </source>
</evidence>
<sequence length="474" mass="53906">MGFYFRKSLGILGNLLKLNFSKSGIGISTGVKGARLVFGPAGTYVHLGRNGFYYRKYLGKGASKRKSQNDNKQYQELGLSDIPVSHITQNFDKITDSESQEFITEVQKKANKVDLIHVLGSYPLLIVVPLFFYFGILFFKEREKKVSEDVYENVTTISNSIANLRNQPSTSNSDVVYQARRGEKFLFLDSAEGNWIKVLRRPGDTLYVHKNLAGTVKVKTGTNQRIEKNPEADTKLYFLAGGGVLYVFWIFFLGYLDKRRKSVNLIYEKDDLLSEIESQIQSSFDDFMSSQGKWQIITSQKSLDLKYSSGAGTMVNRKLIKGYSSNEMPFKYFKTNVKVPVIKLMTTQLFFFPDILLLKRGNELAGLQYDNIILESGMTRFVESDRLLSDANEIDFTFQYVNKDGGPDRRFSNNRRLPVCLYSQYSIASGNGFNAFIMTSKQGAMDSFFEVLRMLAKIEASEDKIDEILNNGNF</sequence>
<dbReference type="RefSeq" id="WP_188369690.1">
    <property type="nucleotide sequence ID" value="NZ_BMFH01000001.1"/>
</dbReference>
<comment type="caution">
    <text evidence="3">The sequence shown here is derived from an EMBL/GenBank/DDBJ whole genome shotgun (WGS) entry which is preliminary data.</text>
</comment>
<name>A0ABQ1QTT8_9FLAO</name>
<dbReference type="Gene3D" id="2.30.30.40">
    <property type="entry name" value="SH3 Domains"/>
    <property type="match status" value="1"/>
</dbReference>
<accession>A0ABQ1QTT8</accession>
<dbReference type="Proteomes" id="UP000625780">
    <property type="component" value="Unassembled WGS sequence"/>
</dbReference>
<evidence type="ECO:0000256" key="1">
    <source>
        <dbReference type="SAM" id="Phobius"/>
    </source>
</evidence>
<dbReference type="EMBL" id="BMFH01000001">
    <property type="protein sequence ID" value="GGD45909.1"/>
    <property type="molecule type" value="Genomic_DNA"/>
</dbReference>
<feature type="transmembrane region" description="Helical" evidence="1">
    <location>
        <begin position="236"/>
        <end position="256"/>
    </location>
</feature>
<dbReference type="InterPro" id="IPR025330">
    <property type="entry name" value="DUF4236"/>
</dbReference>
<keyword evidence="4" id="KW-1185">Reference proteome</keyword>
<keyword evidence="1" id="KW-0472">Membrane</keyword>
<dbReference type="Pfam" id="PF14020">
    <property type="entry name" value="DUF4236"/>
    <property type="match status" value="1"/>
</dbReference>
<evidence type="ECO:0000313" key="3">
    <source>
        <dbReference type="EMBL" id="GGD45909.1"/>
    </source>
</evidence>
<organism evidence="3 4">
    <name type="scientific">Muriicola marianensis</name>
    <dbReference type="NCBI Taxonomy" id="1324801"/>
    <lineage>
        <taxon>Bacteria</taxon>
        <taxon>Pseudomonadati</taxon>
        <taxon>Bacteroidota</taxon>
        <taxon>Flavobacteriia</taxon>
        <taxon>Flavobacteriales</taxon>
        <taxon>Flavobacteriaceae</taxon>
        <taxon>Muriicola</taxon>
    </lineage>
</organism>
<protein>
    <recommendedName>
        <fullName evidence="2">DUF4236 domain-containing protein</fullName>
    </recommendedName>
</protein>
<reference evidence="4" key="1">
    <citation type="journal article" date="2019" name="Int. J. Syst. Evol. Microbiol.">
        <title>The Global Catalogue of Microorganisms (GCM) 10K type strain sequencing project: providing services to taxonomists for standard genome sequencing and annotation.</title>
        <authorList>
            <consortium name="The Broad Institute Genomics Platform"/>
            <consortium name="The Broad Institute Genome Sequencing Center for Infectious Disease"/>
            <person name="Wu L."/>
            <person name="Ma J."/>
        </authorList>
    </citation>
    <scope>NUCLEOTIDE SEQUENCE [LARGE SCALE GENOMIC DNA]</scope>
    <source>
        <strain evidence="4">CGMCC 1.12606</strain>
    </source>
</reference>
<feature type="domain" description="DUF4236" evidence="2">
    <location>
        <begin position="3"/>
        <end position="55"/>
    </location>
</feature>
<feature type="transmembrane region" description="Helical" evidence="1">
    <location>
        <begin position="115"/>
        <end position="139"/>
    </location>
</feature>